<dbReference type="InterPro" id="IPR009006">
    <property type="entry name" value="Ala_racemase/Decarboxylase_C"/>
</dbReference>
<accession>A0ABV7VBS1</accession>
<comment type="caution">
    <text evidence="4">The sequence shown here is derived from an EMBL/GenBank/DDBJ whole genome shotgun (WGS) entry which is preliminary data.</text>
</comment>
<evidence type="ECO:0000313" key="4">
    <source>
        <dbReference type="EMBL" id="MFC3674919.1"/>
    </source>
</evidence>
<dbReference type="Gene3D" id="2.40.37.10">
    <property type="entry name" value="Lyase, Ornithine Decarboxylase, Chain A, domain 1"/>
    <property type="match status" value="1"/>
</dbReference>
<keyword evidence="2" id="KW-0663">Pyridoxal phosphate</keyword>
<dbReference type="Gene3D" id="3.20.20.10">
    <property type="entry name" value="Alanine racemase"/>
    <property type="match status" value="1"/>
</dbReference>
<dbReference type="PANTHER" id="PTHR43727:SF3">
    <property type="entry name" value="GROUP IV DECARBOXYLASE"/>
    <property type="match status" value="1"/>
</dbReference>
<reference evidence="5" key="1">
    <citation type="journal article" date="2019" name="Int. J. Syst. Evol. Microbiol.">
        <title>The Global Catalogue of Microorganisms (GCM) 10K type strain sequencing project: providing services to taxonomists for standard genome sequencing and annotation.</title>
        <authorList>
            <consortium name="The Broad Institute Genomics Platform"/>
            <consortium name="The Broad Institute Genome Sequencing Center for Infectious Disease"/>
            <person name="Wu L."/>
            <person name="Ma J."/>
        </authorList>
    </citation>
    <scope>NUCLEOTIDE SEQUENCE [LARGE SCALE GENOMIC DNA]</scope>
    <source>
        <strain evidence="5">KCTC 42182</strain>
    </source>
</reference>
<gene>
    <name evidence="4" type="ORF">ACFOOQ_05135</name>
</gene>
<protein>
    <recommendedName>
        <fullName evidence="3">Orn/DAP/Arg decarboxylase 2 N-terminal domain-containing protein</fullName>
    </recommendedName>
</protein>
<dbReference type="InterPro" id="IPR022644">
    <property type="entry name" value="De-COase2_N"/>
</dbReference>
<dbReference type="InterPro" id="IPR029066">
    <property type="entry name" value="PLP-binding_barrel"/>
</dbReference>
<evidence type="ECO:0000313" key="5">
    <source>
        <dbReference type="Proteomes" id="UP001595711"/>
    </source>
</evidence>
<proteinExistence type="predicted"/>
<organism evidence="4 5">
    <name type="scientific">Ferrovibrio xuzhouensis</name>
    <dbReference type="NCBI Taxonomy" id="1576914"/>
    <lineage>
        <taxon>Bacteria</taxon>
        <taxon>Pseudomonadati</taxon>
        <taxon>Pseudomonadota</taxon>
        <taxon>Alphaproteobacteria</taxon>
        <taxon>Rhodospirillales</taxon>
        <taxon>Rhodospirillaceae</taxon>
        <taxon>Ferrovibrio</taxon>
    </lineage>
</organism>
<comment type="cofactor">
    <cofactor evidence="1">
        <name>pyridoxal 5'-phosphate</name>
        <dbReference type="ChEBI" id="CHEBI:597326"/>
    </cofactor>
</comment>
<dbReference type="Pfam" id="PF02784">
    <property type="entry name" value="Orn_Arg_deC_N"/>
    <property type="match status" value="1"/>
</dbReference>
<dbReference type="EMBL" id="JBHRYJ010000001">
    <property type="protein sequence ID" value="MFC3674919.1"/>
    <property type="molecule type" value="Genomic_DNA"/>
</dbReference>
<evidence type="ECO:0000256" key="2">
    <source>
        <dbReference type="ARBA" id="ARBA00022898"/>
    </source>
</evidence>
<keyword evidence="5" id="KW-1185">Reference proteome</keyword>
<dbReference type="SUPFAM" id="SSF50621">
    <property type="entry name" value="Alanine racemase C-terminal domain-like"/>
    <property type="match status" value="1"/>
</dbReference>
<dbReference type="PANTHER" id="PTHR43727">
    <property type="entry name" value="DIAMINOPIMELATE DECARBOXYLASE"/>
    <property type="match status" value="1"/>
</dbReference>
<dbReference type="SUPFAM" id="SSF51419">
    <property type="entry name" value="PLP-binding barrel"/>
    <property type="match status" value="1"/>
</dbReference>
<sequence length="477" mass="52963">MSQLYLQPIISGELGRSAPNAAVDRNHFARGSHTPALFEIDGVPVQKLTEEFGSPLFVFSEHTLRGKARRAREAFKSRYPKTSFAWSFKTNYLGAICRIMREEGWIAEVVSDFEYQKARKLGYEGKDIIFNGPHKPKAILEQALAEGALIQIDNWDELNLIEELVKNAKHPVSVGLRVWLDAGIRPVWSKFGFSLANGEAGRAAERVIGNPHLNLHTLHTHIGTYILTPEAYRVATQKLLALRDHIHSAYDHVVECLNLGGGFPSYSLLHGMAGPAEQVVPPIEAYADAITEVLNRLPAKKRPLLRLESGRHMVDEAGYLLSTVVAVKGMNRHVVSESDMTGRDYKEQIVVGEDPKIGYVLDSGVNLLYTAAWYQLSIKPARIINSPPMPSRIYGCLCMAIDVIRDSIDMPPLKTGDILSLHPVGAYNLVQSMQFIAYRPAAILIAEDGTAHLIRAREVLDDVERSERTPAYLAAKS</sequence>
<evidence type="ECO:0000259" key="3">
    <source>
        <dbReference type="Pfam" id="PF02784"/>
    </source>
</evidence>
<dbReference type="RefSeq" id="WP_379722500.1">
    <property type="nucleotide sequence ID" value="NZ_JBHRYJ010000001.1"/>
</dbReference>
<feature type="domain" description="Orn/DAP/Arg decarboxylase 2 N-terminal" evidence="3">
    <location>
        <begin position="68"/>
        <end position="314"/>
    </location>
</feature>
<dbReference type="Proteomes" id="UP001595711">
    <property type="component" value="Unassembled WGS sequence"/>
</dbReference>
<name>A0ABV7VBS1_9PROT</name>
<evidence type="ECO:0000256" key="1">
    <source>
        <dbReference type="ARBA" id="ARBA00001933"/>
    </source>
</evidence>